<reference evidence="1" key="1">
    <citation type="submission" date="2021-03" db="EMBL/GenBank/DDBJ databases">
        <title>Taxonomic study of Clostridium polyendosporum from meadow-gley soil under rice.</title>
        <authorList>
            <person name="Kobayashi H."/>
            <person name="Tanizawa Y."/>
            <person name="Yagura M."/>
        </authorList>
    </citation>
    <scope>NUCLEOTIDE SEQUENCE</scope>
    <source>
        <strain evidence="1">JCM 30710</strain>
    </source>
</reference>
<gene>
    <name evidence="1" type="primary">yoxB</name>
    <name evidence="1" type="ORF">CPJCM30710_24810</name>
</gene>
<sequence>MDSINIKHYFYNISNLPIKESYQKEELLTKDFFIEKEKNLEIYFCTHNEYINVNAKIFIVGITPGFQQMNRSIVVARRCLEKNIPLNKILYICKCEGRFYGIIRKNIIGMLDELELNKVLNIKSCEELFAEKDYLLHTTSMIPYAVFSNENNYTGHSPKIFKSELLLKYINQYFYPQVELLKEALIIPLGKCVEEVLWDLIDKGIVEERQCLMGFPHPSGANGHRLIQFSKNKVLMKNAINLLGEKLQIKSSFH</sequence>
<evidence type="ECO:0000313" key="1">
    <source>
        <dbReference type="EMBL" id="GIM29815.1"/>
    </source>
</evidence>
<evidence type="ECO:0000313" key="2">
    <source>
        <dbReference type="Proteomes" id="UP000679179"/>
    </source>
</evidence>
<dbReference type="AlphaFoldDB" id="A0A919S240"/>
<dbReference type="SUPFAM" id="SSF52141">
    <property type="entry name" value="Uracil-DNA glycosylase-like"/>
    <property type="match status" value="1"/>
</dbReference>
<dbReference type="EMBL" id="BOPZ01000022">
    <property type="protein sequence ID" value="GIM29815.1"/>
    <property type="molecule type" value="Genomic_DNA"/>
</dbReference>
<accession>A0A919S240</accession>
<evidence type="ECO:0008006" key="3">
    <source>
        <dbReference type="Google" id="ProtNLM"/>
    </source>
</evidence>
<dbReference type="Proteomes" id="UP000679179">
    <property type="component" value="Unassembled WGS sequence"/>
</dbReference>
<dbReference type="RefSeq" id="WP_212904499.1">
    <property type="nucleotide sequence ID" value="NZ_BOPZ01000022.1"/>
</dbReference>
<proteinExistence type="predicted"/>
<dbReference type="InterPro" id="IPR036895">
    <property type="entry name" value="Uracil-DNA_glycosylase-like_sf"/>
</dbReference>
<organism evidence="1 2">
    <name type="scientific">Clostridium polyendosporum</name>
    <dbReference type="NCBI Taxonomy" id="69208"/>
    <lineage>
        <taxon>Bacteria</taxon>
        <taxon>Bacillati</taxon>
        <taxon>Bacillota</taxon>
        <taxon>Clostridia</taxon>
        <taxon>Eubacteriales</taxon>
        <taxon>Clostridiaceae</taxon>
        <taxon>Clostridium</taxon>
    </lineage>
</organism>
<comment type="caution">
    <text evidence="1">The sequence shown here is derived from an EMBL/GenBank/DDBJ whole genome shotgun (WGS) entry which is preliminary data.</text>
</comment>
<protein>
    <recommendedName>
        <fullName evidence="3">Uracil DNA glycosylase superfamily protein</fullName>
    </recommendedName>
</protein>
<name>A0A919S240_9CLOT</name>
<keyword evidence="2" id="KW-1185">Reference proteome</keyword>